<proteinExistence type="inferred from homology"/>
<dbReference type="InterPro" id="IPR004041">
    <property type="entry name" value="NAF_dom"/>
</dbReference>
<dbReference type="PROSITE" id="PS00107">
    <property type="entry name" value="PROTEIN_KINASE_ATP"/>
    <property type="match status" value="1"/>
</dbReference>
<keyword evidence="4 14" id="KW-0723">Serine/threonine-protein kinase</keyword>
<evidence type="ECO:0000256" key="8">
    <source>
        <dbReference type="ARBA" id="ARBA00022840"/>
    </source>
</evidence>
<evidence type="ECO:0000256" key="3">
    <source>
        <dbReference type="ARBA" id="ARBA00012513"/>
    </source>
</evidence>
<evidence type="ECO:0000256" key="1">
    <source>
        <dbReference type="ARBA" id="ARBA00001936"/>
    </source>
</evidence>
<dbReference type="HOGENOM" id="CLU_000288_59_0_1"/>
<dbReference type="Pfam" id="PF00069">
    <property type="entry name" value="Pkinase"/>
    <property type="match status" value="1"/>
</dbReference>
<organism evidence="17 18">
    <name type="scientific">Leersia perrieri</name>
    <dbReference type="NCBI Taxonomy" id="77586"/>
    <lineage>
        <taxon>Eukaryota</taxon>
        <taxon>Viridiplantae</taxon>
        <taxon>Streptophyta</taxon>
        <taxon>Embryophyta</taxon>
        <taxon>Tracheophyta</taxon>
        <taxon>Spermatophyta</taxon>
        <taxon>Magnoliopsida</taxon>
        <taxon>Liliopsida</taxon>
        <taxon>Poales</taxon>
        <taxon>Poaceae</taxon>
        <taxon>BOP clade</taxon>
        <taxon>Oryzoideae</taxon>
        <taxon>Oryzeae</taxon>
        <taxon>Oryzinae</taxon>
        <taxon>Leersia</taxon>
    </lineage>
</organism>
<dbReference type="Pfam" id="PF03822">
    <property type="entry name" value="NAF"/>
    <property type="match status" value="1"/>
</dbReference>
<dbReference type="GO" id="GO:0004674">
    <property type="term" value="F:protein serine/threonine kinase activity"/>
    <property type="evidence" value="ECO:0007669"/>
    <property type="project" value="UniProtKB-KW"/>
</dbReference>
<evidence type="ECO:0000256" key="6">
    <source>
        <dbReference type="ARBA" id="ARBA00022741"/>
    </source>
</evidence>
<evidence type="ECO:0000256" key="4">
    <source>
        <dbReference type="ARBA" id="ARBA00022527"/>
    </source>
</evidence>
<dbReference type="InterPro" id="IPR011009">
    <property type="entry name" value="Kinase-like_dom_sf"/>
</dbReference>
<sequence length="461" mass="50745">MPPDDESPAVAAAAAGDTFSKVLQGRYELGRVLGRGASSKVYRARDVRDGAHVAVKAIRKPSSPYCCTPEDAVAARRCVEREVAALRRLDGHPHVVRLLDVLATRSTVYLVLELARGGTLLSALDATAGGGRYGEPAARRLFAQLASAVAHAHSRGVFHRDVKPDNLLLDGGELSLKLADFGLSAFAAEEHEHEHDQHQLLAATHCGSPAYVAPESLLKRRPYDAGKADVWSCGVVLFVLAAGYLPFNDGNLMAMYRKICSAKFRFPKWFSPELRSLIGRLLDPEPDTRIKIGDIFDHPWFQQDGKPSFGFIQAACSHPSYDVVKWEAELEQARELNAFDIIGFASGCDLSGLIGALPHRVRFVVPGADVKSTLDRVEKLGREEGLAVMRKEEARYGGVHLEGTSGKFSAYLMVYLLPKEMLMVEAKRASGSEIPKFWQELYHRLLGNCNIITKFTFMQQM</sequence>
<dbReference type="InterPro" id="IPR000719">
    <property type="entry name" value="Prot_kinase_dom"/>
</dbReference>
<dbReference type="GO" id="GO:0106310">
    <property type="term" value="F:protein serine kinase activity"/>
    <property type="evidence" value="ECO:0007669"/>
    <property type="project" value="RHEA"/>
</dbReference>
<accession>A0A0D9WF86</accession>
<dbReference type="AlphaFoldDB" id="A0A0D9WF86"/>
<dbReference type="GO" id="GO:0007165">
    <property type="term" value="P:signal transduction"/>
    <property type="evidence" value="ECO:0007669"/>
    <property type="project" value="InterPro"/>
</dbReference>
<evidence type="ECO:0000256" key="14">
    <source>
        <dbReference type="RuleBase" id="RU000304"/>
    </source>
</evidence>
<dbReference type="PANTHER" id="PTHR43895:SF127">
    <property type="entry name" value="CBL-INTERACTING PROTEIN KINASE 22"/>
    <property type="match status" value="1"/>
</dbReference>
<dbReference type="EC" id="2.7.11.1" evidence="3"/>
<dbReference type="EnsemblPlants" id="LPERR05G09620.1">
    <property type="protein sequence ID" value="LPERR05G09620.1"/>
    <property type="gene ID" value="LPERR05G09620"/>
</dbReference>
<keyword evidence="8 13" id="KW-0067">ATP-binding</keyword>
<keyword evidence="5" id="KW-0808">Transferase</keyword>
<keyword evidence="6 13" id="KW-0547">Nucleotide-binding</keyword>
<keyword evidence="7" id="KW-0418">Kinase</keyword>
<name>A0A0D9WF86_9ORYZ</name>
<reference evidence="17" key="3">
    <citation type="submission" date="2015-04" db="UniProtKB">
        <authorList>
            <consortium name="EnsemblPlants"/>
        </authorList>
    </citation>
    <scope>IDENTIFICATION</scope>
</reference>
<dbReference type="InterPro" id="IPR018451">
    <property type="entry name" value="NAF/FISL_domain"/>
</dbReference>
<comment type="catalytic activity">
    <reaction evidence="11">
        <text>L-seryl-[protein] + ATP = O-phospho-L-seryl-[protein] + ADP + H(+)</text>
        <dbReference type="Rhea" id="RHEA:17989"/>
        <dbReference type="Rhea" id="RHEA-COMP:9863"/>
        <dbReference type="Rhea" id="RHEA-COMP:11604"/>
        <dbReference type="ChEBI" id="CHEBI:15378"/>
        <dbReference type="ChEBI" id="CHEBI:29999"/>
        <dbReference type="ChEBI" id="CHEBI:30616"/>
        <dbReference type="ChEBI" id="CHEBI:83421"/>
        <dbReference type="ChEBI" id="CHEBI:456216"/>
        <dbReference type="EC" id="2.7.11.1"/>
    </reaction>
</comment>
<evidence type="ECO:0000256" key="10">
    <source>
        <dbReference type="ARBA" id="ARBA00047899"/>
    </source>
</evidence>
<dbReference type="PROSITE" id="PS00108">
    <property type="entry name" value="PROTEIN_KINASE_ST"/>
    <property type="match status" value="1"/>
</dbReference>
<evidence type="ECO:0000256" key="12">
    <source>
        <dbReference type="ARBA" id="ARBA00058225"/>
    </source>
</evidence>
<dbReference type="STRING" id="77586.A0A0D9WF86"/>
<dbReference type="PANTHER" id="PTHR43895">
    <property type="entry name" value="CALCIUM/CALMODULIN-DEPENDENT PROTEIN KINASE KINASE-RELATED"/>
    <property type="match status" value="1"/>
</dbReference>
<dbReference type="Gramene" id="LPERR05G09620.1">
    <property type="protein sequence ID" value="LPERR05G09620.1"/>
    <property type="gene ID" value="LPERR05G09620"/>
</dbReference>
<evidence type="ECO:0000259" key="16">
    <source>
        <dbReference type="PROSITE" id="PS50816"/>
    </source>
</evidence>
<comment type="cofactor">
    <cofactor evidence="1">
        <name>Mn(2+)</name>
        <dbReference type="ChEBI" id="CHEBI:29035"/>
    </cofactor>
</comment>
<evidence type="ECO:0000256" key="13">
    <source>
        <dbReference type="PROSITE-ProRule" id="PRU10141"/>
    </source>
</evidence>
<dbReference type="PROSITE" id="PS50816">
    <property type="entry name" value="NAF"/>
    <property type="match status" value="1"/>
</dbReference>
<evidence type="ECO:0000256" key="2">
    <source>
        <dbReference type="ARBA" id="ARBA00006234"/>
    </source>
</evidence>
<dbReference type="Gene3D" id="3.30.310.80">
    <property type="entry name" value="Kinase associated domain 1, KA1"/>
    <property type="match status" value="1"/>
</dbReference>
<keyword evidence="9" id="KW-0464">Manganese</keyword>
<dbReference type="FunFam" id="1.10.510.10:FF:000571">
    <property type="entry name" value="Maternal embryonic leucine zipper kinase"/>
    <property type="match status" value="1"/>
</dbReference>
<dbReference type="SMART" id="SM00220">
    <property type="entry name" value="S_TKc"/>
    <property type="match status" value="1"/>
</dbReference>
<feature type="binding site" evidence="13">
    <location>
        <position position="60"/>
    </location>
    <ligand>
        <name>ATP</name>
        <dbReference type="ChEBI" id="CHEBI:30616"/>
    </ligand>
</feature>
<comment type="similarity">
    <text evidence="2">Belongs to the protein kinase superfamily. CAMK Ser/Thr protein kinase family. SNF1 subfamily.</text>
</comment>
<evidence type="ECO:0000256" key="7">
    <source>
        <dbReference type="ARBA" id="ARBA00022777"/>
    </source>
</evidence>
<reference evidence="17 18" key="1">
    <citation type="submission" date="2012-08" db="EMBL/GenBank/DDBJ databases">
        <title>Oryza genome evolution.</title>
        <authorList>
            <person name="Wing R.A."/>
        </authorList>
    </citation>
    <scope>NUCLEOTIDE SEQUENCE</scope>
</reference>
<dbReference type="GO" id="GO:0005524">
    <property type="term" value="F:ATP binding"/>
    <property type="evidence" value="ECO:0007669"/>
    <property type="project" value="UniProtKB-UniRule"/>
</dbReference>
<evidence type="ECO:0000256" key="11">
    <source>
        <dbReference type="ARBA" id="ARBA00048679"/>
    </source>
</evidence>
<feature type="domain" description="NAF" evidence="16">
    <location>
        <begin position="331"/>
        <end position="355"/>
    </location>
</feature>
<dbReference type="Proteomes" id="UP000032180">
    <property type="component" value="Chromosome 5"/>
</dbReference>
<evidence type="ECO:0000313" key="18">
    <source>
        <dbReference type="Proteomes" id="UP000032180"/>
    </source>
</evidence>
<dbReference type="Gene3D" id="1.10.510.10">
    <property type="entry name" value="Transferase(Phosphotransferase) domain 1"/>
    <property type="match status" value="1"/>
</dbReference>
<dbReference type="InterPro" id="IPR008271">
    <property type="entry name" value="Ser/Thr_kinase_AS"/>
</dbReference>
<keyword evidence="18" id="KW-1185">Reference proteome</keyword>
<dbReference type="PROSITE" id="PS50011">
    <property type="entry name" value="PROTEIN_KINASE_DOM"/>
    <property type="match status" value="1"/>
</dbReference>
<evidence type="ECO:0000256" key="9">
    <source>
        <dbReference type="ARBA" id="ARBA00023211"/>
    </source>
</evidence>
<protein>
    <recommendedName>
        <fullName evidence="3">non-specific serine/threonine protein kinase</fullName>
        <ecNumber evidence="3">2.7.11.1</ecNumber>
    </recommendedName>
</protein>
<comment type="function">
    <text evidence="12">CIPK serine-threonine protein kinases interact with CBL proteins. Binding of a CBL protein to the regulatory NAF domain of CIPK protein lead to the activation of the kinase in a calcium-dependent manner.</text>
</comment>
<evidence type="ECO:0000256" key="5">
    <source>
        <dbReference type="ARBA" id="ARBA00022679"/>
    </source>
</evidence>
<evidence type="ECO:0000313" key="17">
    <source>
        <dbReference type="EnsemblPlants" id="LPERR05G09620.1"/>
    </source>
</evidence>
<dbReference type="SUPFAM" id="SSF56112">
    <property type="entry name" value="Protein kinase-like (PK-like)"/>
    <property type="match status" value="1"/>
</dbReference>
<evidence type="ECO:0000259" key="15">
    <source>
        <dbReference type="PROSITE" id="PS50011"/>
    </source>
</evidence>
<dbReference type="eggNOG" id="KOG0583">
    <property type="taxonomic scope" value="Eukaryota"/>
</dbReference>
<comment type="catalytic activity">
    <reaction evidence="10">
        <text>L-threonyl-[protein] + ATP = O-phospho-L-threonyl-[protein] + ADP + H(+)</text>
        <dbReference type="Rhea" id="RHEA:46608"/>
        <dbReference type="Rhea" id="RHEA-COMP:11060"/>
        <dbReference type="Rhea" id="RHEA-COMP:11605"/>
        <dbReference type="ChEBI" id="CHEBI:15378"/>
        <dbReference type="ChEBI" id="CHEBI:30013"/>
        <dbReference type="ChEBI" id="CHEBI:30616"/>
        <dbReference type="ChEBI" id="CHEBI:61977"/>
        <dbReference type="ChEBI" id="CHEBI:456216"/>
        <dbReference type="EC" id="2.7.11.1"/>
    </reaction>
</comment>
<reference evidence="18" key="2">
    <citation type="submission" date="2013-12" db="EMBL/GenBank/DDBJ databases">
        <authorList>
            <person name="Yu Y."/>
            <person name="Lee S."/>
            <person name="de Baynast K."/>
            <person name="Wissotski M."/>
            <person name="Liu L."/>
            <person name="Talag J."/>
            <person name="Goicoechea J."/>
            <person name="Angelova A."/>
            <person name="Jetty R."/>
            <person name="Kudrna D."/>
            <person name="Golser W."/>
            <person name="Rivera L."/>
            <person name="Zhang J."/>
            <person name="Wing R."/>
        </authorList>
    </citation>
    <scope>NUCLEOTIDE SEQUENCE</scope>
</reference>
<feature type="domain" description="Protein kinase" evidence="15">
    <location>
        <begin position="27"/>
        <end position="301"/>
    </location>
</feature>
<dbReference type="InterPro" id="IPR017441">
    <property type="entry name" value="Protein_kinase_ATP_BS"/>
</dbReference>